<evidence type="ECO:0000313" key="2">
    <source>
        <dbReference type="Proteomes" id="UP001150581"/>
    </source>
</evidence>
<proteinExistence type="predicted"/>
<organism evidence="1 2">
    <name type="scientific">Kickxella alabastrina</name>
    <dbReference type="NCBI Taxonomy" id="61397"/>
    <lineage>
        <taxon>Eukaryota</taxon>
        <taxon>Fungi</taxon>
        <taxon>Fungi incertae sedis</taxon>
        <taxon>Zoopagomycota</taxon>
        <taxon>Kickxellomycotina</taxon>
        <taxon>Kickxellomycetes</taxon>
        <taxon>Kickxellales</taxon>
        <taxon>Kickxellaceae</taxon>
        <taxon>Kickxella</taxon>
    </lineage>
</organism>
<dbReference type="Proteomes" id="UP001150581">
    <property type="component" value="Unassembled WGS sequence"/>
</dbReference>
<accession>A0ACC1IQS2</accession>
<comment type="caution">
    <text evidence="1">The sequence shown here is derived from an EMBL/GenBank/DDBJ whole genome shotgun (WGS) entry which is preliminary data.</text>
</comment>
<sequence>MLRARNKSVQACLVLENQTTPEDHRLDGPLVRFASNPFKRIIGVDSSDIQGMVFLSLVSTEDVSKVAMFLDKVAKTVDILIGQFSLCMGFDNGFLQVVSIEAMSAGSDEGAMLLCRMDSPQSDGDSENGKNINGYTSLEDIISSDYNATDVGEHWSELLY</sequence>
<name>A0ACC1IQS2_9FUNG</name>
<keyword evidence="2" id="KW-1185">Reference proteome</keyword>
<protein>
    <submittedName>
        <fullName evidence="1">Uncharacterized protein</fullName>
    </submittedName>
</protein>
<dbReference type="EMBL" id="JANBPG010000193">
    <property type="protein sequence ID" value="KAJ1898973.1"/>
    <property type="molecule type" value="Genomic_DNA"/>
</dbReference>
<gene>
    <name evidence="1" type="ORF">LPJ66_002417</name>
</gene>
<evidence type="ECO:0000313" key="1">
    <source>
        <dbReference type="EMBL" id="KAJ1898973.1"/>
    </source>
</evidence>
<reference evidence="1" key="1">
    <citation type="submission" date="2022-07" db="EMBL/GenBank/DDBJ databases">
        <title>Phylogenomic reconstructions and comparative analyses of Kickxellomycotina fungi.</title>
        <authorList>
            <person name="Reynolds N.K."/>
            <person name="Stajich J.E."/>
            <person name="Barry K."/>
            <person name="Grigoriev I.V."/>
            <person name="Crous P."/>
            <person name="Smith M.E."/>
        </authorList>
    </citation>
    <scope>NUCLEOTIDE SEQUENCE</scope>
    <source>
        <strain evidence="1">Benny 63K</strain>
    </source>
</reference>